<dbReference type="SUPFAM" id="SSF47336">
    <property type="entry name" value="ACP-like"/>
    <property type="match status" value="1"/>
</dbReference>
<dbReference type="Pfam" id="PF00698">
    <property type="entry name" value="Acyl_transf_1"/>
    <property type="match status" value="1"/>
</dbReference>
<dbReference type="InterPro" id="IPR001227">
    <property type="entry name" value="Ac_transferase_dom_sf"/>
</dbReference>
<dbReference type="SUPFAM" id="SSF53901">
    <property type="entry name" value="Thiolase-like"/>
    <property type="match status" value="1"/>
</dbReference>
<dbReference type="NCBIfam" id="TIGR01746">
    <property type="entry name" value="Thioester-redct"/>
    <property type="match status" value="1"/>
</dbReference>
<feature type="domain" description="Ketosynthase family 3 (KS3)" evidence="6">
    <location>
        <begin position="7"/>
        <end position="434"/>
    </location>
</feature>
<dbReference type="InterPro" id="IPR014043">
    <property type="entry name" value="Acyl_transferase_dom"/>
</dbReference>
<evidence type="ECO:0000259" key="6">
    <source>
        <dbReference type="PROSITE" id="PS52004"/>
    </source>
</evidence>
<dbReference type="SUPFAM" id="SSF52151">
    <property type="entry name" value="FabD/lysophospholipase-like"/>
    <property type="match status" value="1"/>
</dbReference>
<dbReference type="InterPro" id="IPR036291">
    <property type="entry name" value="NAD(P)-bd_dom_sf"/>
</dbReference>
<evidence type="ECO:0000313" key="7">
    <source>
        <dbReference type="EMBL" id="GAA1681543.1"/>
    </source>
</evidence>
<dbReference type="InterPro" id="IPR020806">
    <property type="entry name" value="PKS_PP-bd"/>
</dbReference>
<name>A0ABN2H578_9ACTN</name>
<dbReference type="PROSITE" id="PS50075">
    <property type="entry name" value="CARRIER"/>
    <property type="match status" value="1"/>
</dbReference>
<evidence type="ECO:0000259" key="5">
    <source>
        <dbReference type="PROSITE" id="PS50075"/>
    </source>
</evidence>
<dbReference type="Gene3D" id="3.30.70.3290">
    <property type="match status" value="1"/>
</dbReference>
<dbReference type="RefSeq" id="WP_163572856.1">
    <property type="nucleotide sequence ID" value="NZ_BAAANY010000010.1"/>
</dbReference>
<dbReference type="InterPro" id="IPR016039">
    <property type="entry name" value="Thiolase-like"/>
</dbReference>
<gene>
    <name evidence="7" type="ORF">GCM10009765_33340</name>
</gene>
<dbReference type="Pfam" id="PF00550">
    <property type="entry name" value="PP-binding"/>
    <property type="match status" value="1"/>
</dbReference>
<dbReference type="Gene3D" id="1.10.1200.10">
    <property type="entry name" value="ACP-like"/>
    <property type="match status" value="1"/>
</dbReference>
<dbReference type="InterPro" id="IPR016035">
    <property type="entry name" value="Acyl_Trfase/lysoPLipase"/>
</dbReference>
<dbReference type="InterPro" id="IPR014030">
    <property type="entry name" value="Ketoacyl_synth_N"/>
</dbReference>
<evidence type="ECO:0000313" key="8">
    <source>
        <dbReference type="Proteomes" id="UP001500618"/>
    </source>
</evidence>
<dbReference type="PROSITE" id="PS52004">
    <property type="entry name" value="KS3_2"/>
    <property type="match status" value="1"/>
</dbReference>
<keyword evidence="3" id="KW-0808">Transferase</keyword>
<dbReference type="InterPro" id="IPR032821">
    <property type="entry name" value="PKS_assoc"/>
</dbReference>
<dbReference type="Pfam" id="PF02801">
    <property type="entry name" value="Ketoacyl-synt_C"/>
    <property type="match status" value="1"/>
</dbReference>
<dbReference type="PANTHER" id="PTHR43775">
    <property type="entry name" value="FATTY ACID SYNTHASE"/>
    <property type="match status" value="1"/>
</dbReference>
<accession>A0ABN2H578</accession>
<evidence type="ECO:0000256" key="1">
    <source>
        <dbReference type="ARBA" id="ARBA00022450"/>
    </source>
</evidence>
<dbReference type="InterPro" id="IPR050091">
    <property type="entry name" value="PKS_NRPS_Biosynth_Enz"/>
</dbReference>
<comment type="caution">
    <text evidence="7">The sequence shown here is derived from an EMBL/GenBank/DDBJ whole genome shotgun (WGS) entry which is preliminary data.</text>
</comment>
<dbReference type="Gene3D" id="3.40.366.10">
    <property type="entry name" value="Malonyl-Coenzyme A Acyl Carrier Protein, domain 2"/>
    <property type="match status" value="1"/>
</dbReference>
<reference evidence="7 8" key="1">
    <citation type="journal article" date="2019" name="Int. J. Syst. Evol. Microbiol.">
        <title>The Global Catalogue of Microorganisms (GCM) 10K type strain sequencing project: providing services to taxonomists for standard genome sequencing and annotation.</title>
        <authorList>
            <consortium name="The Broad Institute Genomics Platform"/>
            <consortium name="The Broad Institute Genome Sequencing Center for Infectious Disease"/>
            <person name="Wu L."/>
            <person name="Ma J."/>
        </authorList>
    </citation>
    <scope>NUCLEOTIDE SEQUENCE [LARGE SCALE GENOMIC DNA]</scope>
    <source>
        <strain evidence="7 8">JCM 14718</strain>
    </source>
</reference>
<dbReference type="Proteomes" id="UP001500618">
    <property type="component" value="Unassembled WGS sequence"/>
</dbReference>
<dbReference type="InterPro" id="IPR020841">
    <property type="entry name" value="PKS_Beta-ketoAc_synthase_dom"/>
</dbReference>
<dbReference type="InterPro" id="IPR014031">
    <property type="entry name" value="Ketoacyl_synth_C"/>
</dbReference>
<dbReference type="InterPro" id="IPR009081">
    <property type="entry name" value="PP-bd_ACP"/>
</dbReference>
<dbReference type="Pfam" id="PF00109">
    <property type="entry name" value="ketoacyl-synt"/>
    <property type="match status" value="1"/>
</dbReference>
<evidence type="ECO:0000256" key="4">
    <source>
        <dbReference type="ARBA" id="ARBA00023268"/>
    </source>
</evidence>
<keyword evidence="2" id="KW-0597">Phosphoprotein</keyword>
<dbReference type="Gene3D" id="3.40.50.720">
    <property type="entry name" value="NAD(P)-binding Rossmann-like Domain"/>
    <property type="match status" value="1"/>
</dbReference>
<dbReference type="InterPro" id="IPR016036">
    <property type="entry name" value="Malonyl_transacylase_ACP-bd"/>
</dbReference>
<dbReference type="SMART" id="SM00827">
    <property type="entry name" value="PKS_AT"/>
    <property type="match status" value="1"/>
</dbReference>
<organism evidence="7 8">
    <name type="scientific">Fodinicola feengrottensis</name>
    <dbReference type="NCBI Taxonomy" id="435914"/>
    <lineage>
        <taxon>Bacteria</taxon>
        <taxon>Bacillati</taxon>
        <taxon>Actinomycetota</taxon>
        <taxon>Actinomycetes</taxon>
        <taxon>Mycobacteriales</taxon>
        <taxon>Fodinicola</taxon>
    </lineage>
</organism>
<feature type="domain" description="Carrier" evidence="5">
    <location>
        <begin position="899"/>
        <end position="974"/>
    </location>
</feature>
<dbReference type="InterPro" id="IPR010080">
    <property type="entry name" value="Thioester_reductase-like_dom"/>
</dbReference>
<protein>
    <recommendedName>
        <fullName evidence="9">Acyltransferase domain-containing protein</fullName>
    </recommendedName>
</protein>
<dbReference type="CDD" id="cd05235">
    <property type="entry name" value="SDR_e1"/>
    <property type="match status" value="1"/>
</dbReference>
<dbReference type="PANTHER" id="PTHR43775:SF37">
    <property type="entry name" value="SI:DKEY-61P9.11"/>
    <property type="match status" value="1"/>
</dbReference>
<dbReference type="Pfam" id="PF16197">
    <property type="entry name" value="KAsynt_C_assoc"/>
    <property type="match status" value="1"/>
</dbReference>
<dbReference type="Gene3D" id="3.40.47.10">
    <property type="match status" value="1"/>
</dbReference>
<dbReference type="Pfam" id="PF07993">
    <property type="entry name" value="NAD_binding_4"/>
    <property type="match status" value="1"/>
</dbReference>
<dbReference type="CDD" id="cd00833">
    <property type="entry name" value="PKS"/>
    <property type="match status" value="1"/>
</dbReference>
<keyword evidence="8" id="KW-1185">Reference proteome</keyword>
<dbReference type="EMBL" id="BAAANY010000010">
    <property type="protein sequence ID" value="GAA1681543.1"/>
    <property type="molecule type" value="Genomic_DNA"/>
</dbReference>
<dbReference type="InterPro" id="IPR036736">
    <property type="entry name" value="ACP-like_sf"/>
</dbReference>
<evidence type="ECO:0008006" key="9">
    <source>
        <dbReference type="Google" id="ProtNLM"/>
    </source>
</evidence>
<dbReference type="SUPFAM" id="SSF51735">
    <property type="entry name" value="NAD(P)-binding Rossmann-fold domains"/>
    <property type="match status" value="1"/>
</dbReference>
<keyword evidence="1" id="KW-0596">Phosphopantetheine</keyword>
<proteinExistence type="predicted"/>
<keyword evidence="4" id="KW-0511">Multifunctional enzyme</keyword>
<evidence type="ECO:0000256" key="3">
    <source>
        <dbReference type="ARBA" id="ARBA00022679"/>
    </source>
</evidence>
<evidence type="ECO:0000256" key="2">
    <source>
        <dbReference type="ARBA" id="ARBA00022553"/>
    </source>
</evidence>
<dbReference type="Gene3D" id="3.30.70.250">
    <property type="entry name" value="Malonyl-CoA ACP transacylase, ACP-binding"/>
    <property type="match status" value="1"/>
</dbReference>
<sequence>MTADDALEPIAIVGMAGRFPGAATVGEFWANQRDGVESLTRYEPAELLAAGVDPRSVADPDFVPVSGGIAGADLFDAEFFGFSPSEAALLDPQHRLFLECAWEALEDAGHDPDRFAGAIGVYAGSFMNKYLPLNLYTNERFMNSSAVYFARNYNDKDFLAGRAAYLFNLSGPAVTVQTACSTSLVATHLACQALLNFDCDAALVGGVAVNVPLKSGYPKVDGGLLAPDGHCRPFDARAGGTVPGFGSAVVMLRRLSDAVADRDDIRAVIRGTAVNNDGSDKVSFTAPSVKAQAQVIATAQAVAGVDADTIGYLEAHGTATPMGDPIEVAALTEAFRVSTAKTGFCALGSVKANIGHLDAAAGAAGLLRATLALQHKTLPPLRNFQAPNPQCKLEDSPFYVPTTATAWAAGNSPRRAGVSSFGVGGTNAHVVLEEAPTLVRSPAAARRWQLLPLSARTQPALSAAAGLLSARLTDDVELADVAYTLQEGRRRFDRRTYVVAGHPSEAAQTLLVAGRGRTVPADRGRVVFSFPGGGSQHPDMALEIYQHEPVFAAEVDRCAEILRPLLRLDLRGFLFPSVFAAVDRDHPTVVLAGIFAIEYALARLWMSWGVEPSALLGHSLGEYAAACLAGVFQLPDALDLTVRRGELFAQMPAGRMLSVALGESDIRPLLGDRLSIAALNAPELTLVSGPRTDIEALAARLATDDVECRLVHIEVASHSWMVEPYLPDFQAAVGKYQLSPPDRPVLSGVTGRWLTAAEATDPGYWARHLRQPVRFADCVREATATPGAVLLEVGPGHTLTSLVGAQRLAPPPLAIASLPHPREPQPDLKFLLGALGRLWQAGVEPDWDAVHGDARPHRLPLPTYPFQRRRHWISPGKVELSAPAEEEISSEPDDDGFEPAVGAYESAVAGLWQELLGLPRIDRFDDFAALGGHSLLAAQFVKRLSADHDFSVNVREVFAHPTVAELGGLLARRADGVVVERATVDLEAEAILDPDIQPTATGRTGPLQAVLLTGATGFLGAFLCAELLAQTDAVVHCLVRAADPEAGRDRILARMAESGLPGDADRIVAVPGDLAAPRLGLSTTEFEALAHRIDAVYHCGAWVNFVRPYPALKPANVGGTKEILRLAAKSGIPVHHVSTLAVLAGGIVGGADRLPEDGELPPPVGHDTAYSESKWVAEKLVHLAAARGLPVSVYRPGVVLGDSRTGVSNVDDYMTAMVTGCVRLGLAPLRHYPQSVATVDDVARVIVALSLHTPANGRVFHPLDPRPLPWNELFEHVRAAGYRVQSVPFDQWRDALARRLEAGDSNALEPLADNLSAATGDRRMPVFGTENVTAGVPAGLARPALDAGYFRTVLQYFARCGWLPPAPRGSEAPDDH</sequence>
<dbReference type="SUPFAM" id="SSF55048">
    <property type="entry name" value="Probable ACP-binding domain of malonyl-CoA ACP transacylase"/>
    <property type="match status" value="1"/>
</dbReference>
<dbReference type="SMART" id="SM00825">
    <property type="entry name" value="PKS_KS"/>
    <property type="match status" value="1"/>
</dbReference>
<dbReference type="InterPro" id="IPR013120">
    <property type="entry name" value="FAR_NAD-bd"/>
</dbReference>
<dbReference type="SMART" id="SM00823">
    <property type="entry name" value="PKS_PP"/>
    <property type="match status" value="1"/>
</dbReference>